<feature type="compositionally biased region" description="Basic residues" evidence="2">
    <location>
        <begin position="118"/>
        <end position="134"/>
    </location>
</feature>
<proteinExistence type="predicted"/>
<feature type="region of interest" description="Disordered" evidence="2">
    <location>
        <begin position="113"/>
        <end position="134"/>
    </location>
</feature>
<accession>A0A9W6Z3S6</accession>
<evidence type="ECO:0000256" key="2">
    <source>
        <dbReference type="SAM" id="MobiDB-lite"/>
    </source>
</evidence>
<keyword evidence="1" id="KW-0175">Coiled coil</keyword>
<organism evidence="3 4">
    <name type="scientific">Ambrosiozyma monospora</name>
    <name type="common">Yeast</name>
    <name type="synonym">Endomycopsis monosporus</name>
    <dbReference type="NCBI Taxonomy" id="43982"/>
    <lineage>
        <taxon>Eukaryota</taxon>
        <taxon>Fungi</taxon>
        <taxon>Dikarya</taxon>
        <taxon>Ascomycota</taxon>
        <taxon>Saccharomycotina</taxon>
        <taxon>Pichiomycetes</taxon>
        <taxon>Pichiales</taxon>
        <taxon>Pichiaceae</taxon>
        <taxon>Ambrosiozyma</taxon>
    </lineage>
</organism>
<dbReference type="AlphaFoldDB" id="A0A9W6Z3S6"/>
<evidence type="ECO:0000313" key="3">
    <source>
        <dbReference type="EMBL" id="GMG40297.1"/>
    </source>
</evidence>
<feature type="coiled-coil region" evidence="1">
    <location>
        <begin position="188"/>
        <end position="215"/>
    </location>
</feature>
<name>A0A9W6Z3S6_AMBMO</name>
<comment type="caution">
    <text evidence="3">The sequence shown here is derived from an EMBL/GenBank/DDBJ whole genome shotgun (WGS) entry which is preliminary data.</text>
</comment>
<dbReference type="Proteomes" id="UP001165063">
    <property type="component" value="Unassembled WGS sequence"/>
</dbReference>
<gene>
    <name evidence="3" type="ORF">Amon01_000606600</name>
</gene>
<dbReference type="EMBL" id="BSXU01003656">
    <property type="protein sequence ID" value="GMG40297.1"/>
    <property type="molecule type" value="Genomic_DNA"/>
</dbReference>
<keyword evidence="4" id="KW-1185">Reference proteome</keyword>
<reference evidence="3" key="1">
    <citation type="submission" date="2023-04" db="EMBL/GenBank/DDBJ databases">
        <title>Ambrosiozyma monospora NBRC 1965.</title>
        <authorList>
            <person name="Ichikawa N."/>
            <person name="Sato H."/>
            <person name="Tonouchi N."/>
        </authorList>
    </citation>
    <scope>NUCLEOTIDE SEQUENCE</scope>
    <source>
        <strain evidence="3">NBRC 1965</strain>
    </source>
</reference>
<evidence type="ECO:0000256" key="1">
    <source>
        <dbReference type="SAM" id="Coils"/>
    </source>
</evidence>
<sequence length="266" mass="29556">MTPLHNHSSSKSEITVQTWLPKLRELPAPIREVIKMIVLYPVIMLSVIKHPFERFVHKLKLKDIAIDVSGVEASASVLNTGISDRQTLSTSMSSTLSGETIYAQIPSVVPPPLSAKSTIRKSNTKRSQSSHRRKTSICSTCSSYSIPSRASIISNLSTDLGACGRRSRIIPSPNMDNINPNYSSDENFQNLMATVQRAIDEKEELLKKKDSLTLLTDKEGKKLVSVSTDGVRGCVNQCCKKIRESIEKGTHDHMKLSRLKLKKKKI</sequence>
<protein>
    <submittedName>
        <fullName evidence="3">Unnamed protein product</fullName>
    </submittedName>
</protein>
<evidence type="ECO:0000313" key="4">
    <source>
        <dbReference type="Proteomes" id="UP001165063"/>
    </source>
</evidence>